<dbReference type="OrthoDB" id="9796461at2"/>
<comment type="subcellular location">
    <subcellularLocation>
        <location evidence="1">Cell membrane</location>
        <topology evidence="1">Multi-pass membrane protein</topology>
    </subcellularLocation>
</comment>
<evidence type="ECO:0000256" key="6">
    <source>
        <dbReference type="ARBA" id="ARBA00022989"/>
    </source>
</evidence>
<keyword evidence="3" id="KW-1003">Cell membrane</keyword>
<comment type="similarity">
    <text evidence="2">Belongs to the acyltransferase 3 family.</text>
</comment>
<evidence type="ECO:0000256" key="5">
    <source>
        <dbReference type="ARBA" id="ARBA00022692"/>
    </source>
</evidence>
<evidence type="ECO:0000259" key="10">
    <source>
        <dbReference type="Pfam" id="PF01757"/>
    </source>
</evidence>
<dbReference type="InterPro" id="IPR036514">
    <property type="entry name" value="SGNH_hydro_sf"/>
</dbReference>
<sequence length="591" mass="65136">MPEREKHHGRYMAGLDGLRALAVLAVIAYHLHISWAPGGLLGVGVFFVLSGYLITDILAAQWERLGTIRLQDFWLRRIRRLLPAMLMMLAGVAFWEMSVVEVRPPSLPGDVLASVLYINNWWLVFHHVSYFESFGPPSPLGHLWSLAVEEQFYLLWPFAVLLLFRFTRKTSWRVGIILLGAAASALAMALLYEPGTDPSRVYYGTDTRAFALLIGAALALLWPSAKLRADISSKARRALDATGGAGLIAVLLMVWLTNQYQDFLYRGGFAVLSVATALTVAMLAHPASRLAKVLGWTPLKWLGVRSYGLYLWHYPVIVLSTPTVDAESFDLTRAFWQLAATLIISGLSYQFIEKPIRYRAAGCNRTVVASCAAVALGVTCLVFAMPATHTAAYSVVPTQPQTETQTHIETEPQTQTEEIPQVPFGPPIPTPAANTCRGITALGDSVMLDAEPYLQDMLPGIVVDAKIGRQTAQMPEVVEKLKAQGKLGSCIILSTGTNGPFTKEQLKSLLQSFGQADQIILVNTRVPRPWQNTVNEMLREAAASTPHTTLVDWYKSSAGKESFFYPDGVHLNPEGSKYYASLLVNEIKFDD</sequence>
<feature type="transmembrane region" description="Helical" evidence="9">
    <location>
        <begin position="334"/>
        <end position="352"/>
    </location>
</feature>
<dbReference type="EMBL" id="JMIR01000003">
    <property type="protein sequence ID" value="KEO84730.1"/>
    <property type="molecule type" value="Genomic_DNA"/>
</dbReference>
<comment type="caution">
    <text evidence="11">The sequence shown here is derived from an EMBL/GenBank/DDBJ whole genome shotgun (WGS) entry which is preliminary data.</text>
</comment>
<dbReference type="eggNOG" id="COG1835">
    <property type="taxonomic scope" value="Bacteria"/>
</dbReference>
<dbReference type="Proteomes" id="UP000027931">
    <property type="component" value="Unassembled WGS sequence"/>
</dbReference>
<feature type="transmembrane region" description="Helical" evidence="9">
    <location>
        <begin position="171"/>
        <end position="192"/>
    </location>
</feature>
<dbReference type="CDD" id="cd01840">
    <property type="entry name" value="SGNH_hydrolase_yrhL_like"/>
    <property type="match status" value="1"/>
</dbReference>
<dbReference type="AlphaFoldDB" id="A0A074LVY9"/>
<evidence type="ECO:0000256" key="1">
    <source>
        <dbReference type="ARBA" id="ARBA00004651"/>
    </source>
</evidence>
<feature type="transmembrane region" description="Helical" evidence="9">
    <location>
        <begin position="81"/>
        <end position="100"/>
    </location>
</feature>
<dbReference type="SUPFAM" id="SSF52266">
    <property type="entry name" value="SGNH hydrolase"/>
    <property type="match status" value="1"/>
</dbReference>
<evidence type="ECO:0000256" key="4">
    <source>
        <dbReference type="ARBA" id="ARBA00022679"/>
    </source>
</evidence>
<name>A0A074LVY9_9BACL</name>
<proteinExistence type="inferred from homology"/>
<dbReference type="InterPro" id="IPR002656">
    <property type="entry name" value="Acyl_transf_3_dom"/>
</dbReference>
<organism evidence="11 12">
    <name type="scientific">Tumebacillus flagellatus</name>
    <dbReference type="NCBI Taxonomy" id="1157490"/>
    <lineage>
        <taxon>Bacteria</taxon>
        <taxon>Bacillati</taxon>
        <taxon>Bacillota</taxon>
        <taxon>Bacilli</taxon>
        <taxon>Bacillales</taxon>
        <taxon>Alicyclobacillaceae</taxon>
        <taxon>Tumebacillus</taxon>
    </lineage>
</organism>
<keyword evidence="12" id="KW-1185">Reference proteome</keyword>
<evidence type="ECO:0000256" key="7">
    <source>
        <dbReference type="ARBA" id="ARBA00023136"/>
    </source>
</evidence>
<dbReference type="Pfam" id="PF01757">
    <property type="entry name" value="Acyl_transf_3"/>
    <property type="match status" value="1"/>
</dbReference>
<evidence type="ECO:0000256" key="3">
    <source>
        <dbReference type="ARBA" id="ARBA00022475"/>
    </source>
</evidence>
<feature type="transmembrane region" description="Helical" evidence="9">
    <location>
        <begin position="12"/>
        <end position="33"/>
    </location>
</feature>
<dbReference type="PANTHER" id="PTHR23028">
    <property type="entry name" value="ACETYLTRANSFERASE"/>
    <property type="match status" value="1"/>
</dbReference>
<dbReference type="GO" id="GO:0005886">
    <property type="term" value="C:plasma membrane"/>
    <property type="evidence" value="ECO:0007669"/>
    <property type="project" value="UniProtKB-SubCell"/>
</dbReference>
<evidence type="ECO:0000313" key="12">
    <source>
        <dbReference type="Proteomes" id="UP000027931"/>
    </source>
</evidence>
<dbReference type="STRING" id="1157490.EL26_04225"/>
<feature type="transmembrane region" description="Helical" evidence="9">
    <location>
        <begin position="143"/>
        <end position="164"/>
    </location>
</feature>
<keyword evidence="6 9" id="KW-1133">Transmembrane helix</keyword>
<accession>A0A074LVY9</accession>
<keyword evidence="7 9" id="KW-0472">Membrane</keyword>
<dbReference type="InterPro" id="IPR050879">
    <property type="entry name" value="Acyltransferase_3"/>
</dbReference>
<dbReference type="RefSeq" id="WP_038084703.1">
    <property type="nucleotide sequence ID" value="NZ_JMIR01000003.1"/>
</dbReference>
<evidence type="ECO:0000256" key="8">
    <source>
        <dbReference type="ARBA" id="ARBA00023315"/>
    </source>
</evidence>
<keyword evidence="8 11" id="KW-0012">Acyltransferase</keyword>
<evidence type="ECO:0000313" key="11">
    <source>
        <dbReference type="EMBL" id="KEO84730.1"/>
    </source>
</evidence>
<keyword evidence="5 9" id="KW-0812">Transmembrane</keyword>
<protein>
    <submittedName>
        <fullName evidence="11">Acyltransferase</fullName>
    </submittedName>
</protein>
<feature type="transmembrane region" description="Helical" evidence="9">
    <location>
        <begin position="364"/>
        <end position="385"/>
    </location>
</feature>
<feature type="transmembrane region" description="Helical" evidence="9">
    <location>
        <begin position="207"/>
        <end position="225"/>
    </location>
</feature>
<feature type="transmembrane region" description="Helical" evidence="9">
    <location>
        <begin position="237"/>
        <end position="257"/>
    </location>
</feature>
<gene>
    <name evidence="11" type="ORF">EL26_04225</name>
</gene>
<evidence type="ECO:0000256" key="2">
    <source>
        <dbReference type="ARBA" id="ARBA00007400"/>
    </source>
</evidence>
<evidence type="ECO:0000256" key="9">
    <source>
        <dbReference type="SAM" id="Phobius"/>
    </source>
</evidence>
<dbReference type="Gene3D" id="3.40.50.1110">
    <property type="entry name" value="SGNH hydrolase"/>
    <property type="match status" value="1"/>
</dbReference>
<feature type="transmembrane region" description="Helical" evidence="9">
    <location>
        <begin position="39"/>
        <end position="60"/>
    </location>
</feature>
<dbReference type="GO" id="GO:0016747">
    <property type="term" value="F:acyltransferase activity, transferring groups other than amino-acyl groups"/>
    <property type="evidence" value="ECO:0007669"/>
    <property type="project" value="InterPro"/>
</dbReference>
<feature type="transmembrane region" description="Helical" evidence="9">
    <location>
        <begin position="304"/>
        <end position="322"/>
    </location>
</feature>
<feature type="transmembrane region" description="Helical" evidence="9">
    <location>
        <begin position="263"/>
        <end position="284"/>
    </location>
</feature>
<dbReference type="PANTHER" id="PTHR23028:SF53">
    <property type="entry name" value="ACYL_TRANSF_3 DOMAIN-CONTAINING PROTEIN"/>
    <property type="match status" value="1"/>
</dbReference>
<dbReference type="GO" id="GO:0009103">
    <property type="term" value="P:lipopolysaccharide biosynthetic process"/>
    <property type="evidence" value="ECO:0007669"/>
    <property type="project" value="TreeGrafter"/>
</dbReference>
<reference evidence="11 12" key="1">
    <citation type="journal article" date="2013" name="Int. J. Syst. Evol. Microbiol.">
        <title>Tumebacillus flagellatus sp. nov., an alpha-amylase/pullulanase-producing bacterium isolated from cassava wastewater.</title>
        <authorList>
            <person name="Wang Q."/>
            <person name="Xie N."/>
            <person name="Qin Y."/>
            <person name="Shen N."/>
            <person name="Zhu J."/>
            <person name="Mi H."/>
            <person name="Huang R."/>
        </authorList>
    </citation>
    <scope>NUCLEOTIDE SEQUENCE [LARGE SCALE GENOMIC DNA]</scope>
    <source>
        <strain evidence="11 12">GST4</strain>
    </source>
</reference>
<keyword evidence="4 11" id="KW-0808">Transferase</keyword>
<feature type="domain" description="Acyltransferase 3" evidence="10">
    <location>
        <begin position="13"/>
        <end position="345"/>
    </location>
</feature>